<evidence type="ECO:0000313" key="1">
    <source>
        <dbReference type="EMBL" id="WIN00252.1"/>
    </source>
</evidence>
<sequence>MLHLFDESGHHTGSNLRFTGVRGDSPAAVEAAEQVLSDWLADLEAVTNCNIAIRPIRVDFDNVVFDPSDNACAKNASCR</sequence>
<name>A0ABY8WQT5_9ACTN</name>
<reference evidence="1 2" key="1">
    <citation type="submission" date="2023-06" db="EMBL/GenBank/DDBJ databases">
        <authorList>
            <person name="Yushchuk O."/>
            <person name="Binda E."/>
            <person name="Ruckert-Reed C."/>
            <person name="Fedorenko V."/>
            <person name="Kalinowski J."/>
            <person name="Marinelli F."/>
        </authorList>
    </citation>
    <scope>NUCLEOTIDE SEQUENCE [LARGE SCALE GENOMIC DNA]</scope>
    <source>
        <strain evidence="1 2">NRRL 3884</strain>
    </source>
</reference>
<evidence type="ECO:0000313" key="2">
    <source>
        <dbReference type="Proteomes" id="UP001240150"/>
    </source>
</evidence>
<dbReference type="RefSeq" id="WP_284921760.1">
    <property type="nucleotide sequence ID" value="NZ_CP126980.1"/>
</dbReference>
<organism evidence="1 2">
    <name type="scientific">Actinoplanes oblitus</name>
    <dbReference type="NCBI Taxonomy" id="3040509"/>
    <lineage>
        <taxon>Bacteria</taxon>
        <taxon>Bacillati</taxon>
        <taxon>Actinomycetota</taxon>
        <taxon>Actinomycetes</taxon>
        <taxon>Micromonosporales</taxon>
        <taxon>Micromonosporaceae</taxon>
        <taxon>Actinoplanes</taxon>
    </lineage>
</organism>
<proteinExistence type="predicted"/>
<keyword evidence="2" id="KW-1185">Reference proteome</keyword>
<dbReference type="Proteomes" id="UP001240150">
    <property type="component" value="Chromosome"/>
</dbReference>
<accession>A0ABY8WQT5</accession>
<dbReference type="EMBL" id="CP126980">
    <property type="protein sequence ID" value="WIN00252.1"/>
    <property type="molecule type" value="Genomic_DNA"/>
</dbReference>
<gene>
    <name evidence="1" type="ORF">ACTOB_003947</name>
</gene>
<protein>
    <submittedName>
        <fullName evidence="1">Uncharacterized protein</fullName>
    </submittedName>
</protein>